<dbReference type="EMBL" id="JADCNL010000013">
    <property type="protein sequence ID" value="KAG0455076.1"/>
    <property type="molecule type" value="Genomic_DNA"/>
</dbReference>
<sequence>MSRTHTEESRFKSGTALARIAAVAGMLHHSSSVASVLSVTLLRLTPYSAILHNTVRFITKVRLKWVKNRGFDHIIDRDTDIKAASLLIDLIARYPSSAPVPARSLSPLKKTLGLTIPVLRFLRRYPTLFAESPHPRYPSLPSFSLAPAAVILRRRELALYSDDAQAAASRLARLLMMSRSRSLPFLSLSSLRYDLGLPSTFATTLVPSRPDLFRIIPPSEGGGQTRLSLVHLPEDLAVSALQLRHADSISNPSYRDFKRGAFSSATPLTFPMSFPRGYGAQKKVKAWMEDFHRLPYFSPYDDWSGINQESELMEKRVVGVLHEILSLTVHKKTKRNYLRSLRQDLGLPERFTRMFTRYPGIFYLSLKCKTTTVMLREGYQKGKLVDPHPISLLRDKLFYVMRTGILYRGKGMTKVVLDDDLDLLGDDDSRVGGLDGGNTSCDEDNDEDEDGEWVEDGNSDSDSDSVED</sequence>
<dbReference type="Proteomes" id="UP000636800">
    <property type="component" value="Chromosome 13"/>
</dbReference>
<organism evidence="3 4">
    <name type="scientific">Vanilla planifolia</name>
    <name type="common">Vanilla</name>
    <dbReference type="NCBI Taxonomy" id="51239"/>
    <lineage>
        <taxon>Eukaryota</taxon>
        <taxon>Viridiplantae</taxon>
        <taxon>Streptophyta</taxon>
        <taxon>Embryophyta</taxon>
        <taxon>Tracheophyta</taxon>
        <taxon>Spermatophyta</taxon>
        <taxon>Magnoliopsida</taxon>
        <taxon>Liliopsida</taxon>
        <taxon>Asparagales</taxon>
        <taxon>Orchidaceae</taxon>
        <taxon>Vanilloideae</taxon>
        <taxon>Vanilleae</taxon>
        <taxon>Vanilla</taxon>
    </lineage>
</organism>
<dbReference type="InterPro" id="IPR045040">
    <property type="entry name" value="PORR_fam"/>
</dbReference>
<feature type="domain" description="PORR" evidence="2">
    <location>
        <begin position="66"/>
        <end position="404"/>
    </location>
</feature>
<accession>A0A835PJI6</accession>
<evidence type="ECO:0000256" key="1">
    <source>
        <dbReference type="SAM" id="MobiDB-lite"/>
    </source>
</evidence>
<comment type="caution">
    <text evidence="3">The sequence shown here is derived from an EMBL/GenBank/DDBJ whole genome shotgun (WGS) entry which is preliminary data.</text>
</comment>
<evidence type="ECO:0000259" key="2">
    <source>
        <dbReference type="Pfam" id="PF11955"/>
    </source>
</evidence>
<protein>
    <recommendedName>
        <fullName evidence="2">PORR domain-containing protein</fullName>
    </recommendedName>
</protein>
<reference evidence="3 4" key="1">
    <citation type="journal article" date="2020" name="Nat. Food">
        <title>A phased Vanilla planifolia genome enables genetic improvement of flavour and production.</title>
        <authorList>
            <person name="Hasing T."/>
            <person name="Tang H."/>
            <person name="Brym M."/>
            <person name="Khazi F."/>
            <person name="Huang T."/>
            <person name="Chambers A.H."/>
        </authorList>
    </citation>
    <scope>NUCLEOTIDE SEQUENCE [LARGE SCALE GENOMIC DNA]</scope>
    <source>
        <tissue evidence="3">Leaf</tissue>
    </source>
</reference>
<dbReference type="PANTHER" id="PTHR31476:SF10">
    <property type="entry name" value="OS04G0546100 PROTEIN"/>
    <property type="match status" value="1"/>
</dbReference>
<dbReference type="AlphaFoldDB" id="A0A835PJI6"/>
<evidence type="ECO:0000313" key="3">
    <source>
        <dbReference type="EMBL" id="KAG0455076.1"/>
    </source>
</evidence>
<feature type="region of interest" description="Disordered" evidence="1">
    <location>
        <begin position="427"/>
        <end position="468"/>
    </location>
</feature>
<keyword evidence="4" id="KW-1185">Reference proteome</keyword>
<name>A0A835PJI6_VANPL</name>
<feature type="compositionally biased region" description="Acidic residues" evidence="1">
    <location>
        <begin position="441"/>
        <end position="468"/>
    </location>
</feature>
<dbReference type="GO" id="GO:0003723">
    <property type="term" value="F:RNA binding"/>
    <property type="evidence" value="ECO:0007669"/>
    <property type="project" value="InterPro"/>
</dbReference>
<proteinExistence type="predicted"/>
<dbReference type="Pfam" id="PF11955">
    <property type="entry name" value="PORR"/>
    <property type="match status" value="1"/>
</dbReference>
<gene>
    <name evidence="3" type="ORF">HPP92_024368</name>
</gene>
<dbReference type="InterPro" id="IPR021099">
    <property type="entry name" value="PORR_domain"/>
</dbReference>
<dbReference type="PANTHER" id="PTHR31476">
    <property type="entry name" value="PROTEIN WHAT'S THIS FACTOR 1 HOMOLOG, CHLOROPLASTIC"/>
    <property type="match status" value="1"/>
</dbReference>
<dbReference type="OrthoDB" id="4531at2759"/>
<evidence type="ECO:0000313" key="4">
    <source>
        <dbReference type="Proteomes" id="UP000636800"/>
    </source>
</evidence>